<evidence type="ECO:0000259" key="3">
    <source>
        <dbReference type="PROSITE" id="PS51272"/>
    </source>
</evidence>
<dbReference type="InterPro" id="IPR001223">
    <property type="entry name" value="Glyco_hydro18_cat"/>
</dbReference>
<dbReference type="Proteomes" id="UP000787672">
    <property type="component" value="Unassembled WGS sequence"/>
</dbReference>
<name>A0ABS6FC63_9FIRM</name>
<dbReference type="Pfam" id="PF00704">
    <property type="entry name" value="Glyco_hydro_18"/>
    <property type="match status" value="1"/>
</dbReference>
<dbReference type="PANTHER" id="PTHR46066">
    <property type="entry name" value="CHITINASE DOMAIN-CONTAINING PROTEIN 1 FAMILY MEMBER"/>
    <property type="match status" value="1"/>
</dbReference>
<evidence type="ECO:0000259" key="4">
    <source>
        <dbReference type="PROSITE" id="PS51910"/>
    </source>
</evidence>
<accession>A0ABS6FC63</accession>
<feature type="domain" description="SLH" evidence="3">
    <location>
        <begin position="81"/>
        <end position="139"/>
    </location>
</feature>
<evidence type="ECO:0000256" key="1">
    <source>
        <dbReference type="ARBA" id="ARBA00022737"/>
    </source>
</evidence>
<evidence type="ECO:0000256" key="2">
    <source>
        <dbReference type="SAM" id="SignalP"/>
    </source>
</evidence>
<proteinExistence type="predicted"/>
<dbReference type="EMBL" id="JAHLQN010000001">
    <property type="protein sequence ID" value="MBU5627251.1"/>
    <property type="molecule type" value="Genomic_DNA"/>
</dbReference>
<organism evidence="5 6">
    <name type="scientific">Dysosmobacter acutus</name>
    <dbReference type="NCBI Taxonomy" id="2841504"/>
    <lineage>
        <taxon>Bacteria</taxon>
        <taxon>Bacillati</taxon>
        <taxon>Bacillota</taxon>
        <taxon>Clostridia</taxon>
        <taxon>Eubacteriales</taxon>
        <taxon>Oscillospiraceae</taxon>
        <taxon>Dysosmobacter</taxon>
    </lineage>
</organism>
<gene>
    <name evidence="5" type="ORF">KQI82_10060</name>
</gene>
<feature type="domain" description="GH18" evidence="4">
    <location>
        <begin position="211"/>
        <end position="546"/>
    </location>
</feature>
<dbReference type="PROSITE" id="PS51272">
    <property type="entry name" value="SLH"/>
    <property type="match status" value="3"/>
</dbReference>
<dbReference type="PROSITE" id="PS51910">
    <property type="entry name" value="GH18_2"/>
    <property type="match status" value="1"/>
</dbReference>
<dbReference type="Pfam" id="PF00395">
    <property type="entry name" value="SLH"/>
    <property type="match status" value="3"/>
</dbReference>
<feature type="chain" id="PRO_5045444065" evidence="2">
    <location>
        <begin position="21"/>
        <end position="546"/>
    </location>
</feature>
<comment type="caution">
    <text evidence="5">The sequence shown here is derived from an EMBL/GenBank/DDBJ whole genome shotgun (WGS) entry which is preliminary data.</text>
</comment>
<reference evidence="5 6" key="1">
    <citation type="submission" date="2021-06" db="EMBL/GenBank/DDBJ databases">
        <authorList>
            <person name="Sun Q."/>
            <person name="Li D."/>
        </authorList>
    </citation>
    <scope>NUCLEOTIDE SEQUENCE [LARGE SCALE GENOMIC DNA]</scope>
    <source>
        <strain evidence="5 6">MSJ-2</strain>
    </source>
</reference>
<keyword evidence="2" id="KW-0732">Signal</keyword>
<keyword evidence="6" id="KW-1185">Reference proteome</keyword>
<feature type="signal peptide" evidence="2">
    <location>
        <begin position="1"/>
        <end position="20"/>
    </location>
</feature>
<feature type="domain" description="SLH" evidence="3">
    <location>
        <begin position="17"/>
        <end position="80"/>
    </location>
</feature>
<dbReference type="InterPro" id="IPR001119">
    <property type="entry name" value="SLH_dom"/>
</dbReference>
<dbReference type="PANTHER" id="PTHR46066:SF2">
    <property type="entry name" value="CHITINASE DOMAIN-CONTAINING PROTEIN 1"/>
    <property type="match status" value="1"/>
</dbReference>
<protein>
    <submittedName>
        <fullName evidence="5">S-layer homology domain-containing protein</fullName>
    </submittedName>
</protein>
<evidence type="ECO:0000313" key="6">
    <source>
        <dbReference type="Proteomes" id="UP000787672"/>
    </source>
</evidence>
<sequence>MGKKVFALLLSLALVTPAFAYSDVPQDSVLKPEIESAAQYGLMNGFTDGTFGYSQSITRAQFATVLVRMFGWDTVLPAAPSYSDLSSDSYYFPYIESALVHDVFDAGTNFRPGDAVTRGEMAEMLVRALGLKSAASLVRQAWKDRVTAQHFSLPFTDVSGDSAGYIYVAYSIGMTNGTSATTFSPNASATRAQAAAMLVRIYEKIKQDTTFNHAFYAISSYSQLSLSDEMDAVSVGWSRMSWDRTAASLATTSANGNEYCIPSGYSEVTDYLSSRGIGMNLSVFMDTSGGLQDMLSSDAGRTQAVEQIVNELTITYNAIGRNPYSGVTIDFEGLRSAQREDFNRFLVSLSSQLKAMGKSLYVCVSPVLVTGSYYDGYDYAAIGDLADRVILMAYDYDTRDLSDYVGTEYYKTAVPAPIDQVWASLKAITDPDTGVRDRSRVSLGFSAKQVAWQIDENGKLLSGTPVYPTKETVSKRLAQADTVKGWSSEYQMSYAIYRTEDGSRYFLWYESREAVEVALNAAKSLGVTGISLWRLGTIPDDALWSW</sequence>
<dbReference type="RefSeq" id="WP_216632627.1">
    <property type="nucleotide sequence ID" value="NZ_JAHLQN010000001.1"/>
</dbReference>
<evidence type="ECO:0000313" key="5">
    <source>
        <dbReference type="EMBL" id="MBU5627251.1"/>
    </source>
</evidence>
<keyword evidence="1" id="KW-0677">Repeat</keyword>
<feature type="domain" description="SLH" evidence="3">
    <location>
        <begin position="149"/>
        <end position="212"/>
    </location>
</feature>